<comment type="caution">
    <text evidence="2">The sequence shown here is derived from an EMBL/GenBank/DDBJ whole genome shotgun (WGS) entry which is preliminary data.</text>
</comment>
<protein>
    <submittedName>
        <fullName evidence="2">Uncharacterized protein</fullName>
    </submittedName>
</protein>
<sequence length="113" mass="12030">MKFDLCVVFLVLFLICGSDLGHFLESIPGPTLVFDPGPFSTFAPVPALDSSPRPAFVSNSITSNFSDFYEAGANTRTANLAPTAFGPRGRRARGMAGLLPLLALLALGQYPRP</sequence>
<keyword evidence="1" id="KW-0732">Signal</keyword>
<evidence type="ECO:0000313" key="3">
    <source>
        <dbReference type="Proteomes" id="UP000299102"/>
    </source>
</evidence>
<reference evidence="2 3" key="1">
    <citation type="journal article" date="2019" name="Commun. Biol.">
        <title>The bagworm genome reveals a unique fibroin gene that provides high tensile strength.</title>
        <authorList>
            <person name="Kono N."/>
            <person name="Nakamura H."/>
            <person name="Ohtoshi R."/>
            <person name="Tomita M."/>
            <person name="Numata K."/>
            <person name="Arakawa K."/>
        </authorList>
    </citation>
    <scope>NUCLEOTIDE SEQUENCE [LARGE SCALE GENOMIC DNA]</scope>
</reference>
<feature type="signal peptide" evidence="1">
    <location>
        <begin position="1"/>
        <end position="21"/>
    </location>
</feature>
<dbReference type="AlphaFoldDB" id="A0A4C1VZI6"/>
<proteinExistence type="predicted"/>
<accession>A0A4C1VZI6</accession>
<dbReference type="EMBL" id="BGZK01000456">
    <property type="protein sequence ID" value="GBP44666.1"/>
    <property type="molecule type" value="Genomic_DNA"/>
</dbReference>
<evidence type="ECO:0000256" key="1">
    <source>
        <dbReference type="SAM" id="SignalP"/>
    </source>
</evidence>
<name>A0A4C1VZI6_EUMVA</name>
<dbReference type="Proteomes" id="UP000299102">
    <property type="component" value="Unassembled WGS sequence"/>
</dbReference>
<organism evidence="2 3">
    <name type="scientific">Eumeta variegata</name>
    <name type="common">Bagworm moth</name>
    <name type="synonym">Eumeta japonica</name>
    <dbReference type="NCBI Taxonomy" id="151549"/>
    <lineage>
        <taxon>Eukaryota</taxon>
        <taxon>Metazoa</taxon>
        <taxon>Ecdysozoa</taxon>
        <taxon>Arthropoda</taxon>
        <taxon>Hexapoda</taxon>
        <taxon>Insecta</taxon>
        <taxon>Pterygota</taxon>
        <taxon>Neoptera</taxon>
        <taxon>Endopterygota</taxon>
        <taxon>Lepidoptera</taxon>
        <taxon>Glossata</taxon>
        <taxon>Ditrysia</taxon>
        <taxon>Tineoidea</taxon>
        <taxon>Psychidae</taxon>
        <taxon>Oiketicinae</taxon>
        <taxon>Eumeta</taxon>
    </lineage>
</organism>
<evidence type="ECO:0000313" key="2">
    <source>
        <dbReference type="EMBL" id="GBP44666.1"/>
    </source>
</evidence>
<keyword evidence="3" id="KW-1185">Reference proteome</keyword>
<feature type="chain" id="PRO_5020024805" evidence="1">
    <location>
        <begin position="22"/>
        <end position="113"/>
    </location>
</feature>
<gene>
    <name evidence="2" type="ORF">EVAR_44194_1</name>
</gene>